<evidence type="ECO:0008006" key="3">
    <source>
        <dbReference type="Google" id="ProtNLM"/>
    </source>
</evidence>
<dbReference type="PANTHER" id="PTHR42685:SF18">
    <property type="entry name" value="DIGERANYLGERANYLGLYCEROPHOSPHOLIPID REDUCTASE"/>
    <property type="match status" value="1"/>
</dbReference>
<evidence type="ECO:0000313" key="2">
    <source>
        <dbReference type="Proteomes" id="UP000070414"/>
    </source>
</evidence>
<accession>A0A133UQH1</accession>
<proteinExistence type="predicted"/>
<dbReference type="EMBL" id="LHXS01000060">
    <property type="protein sequence ID" value="KXA96502.1"/>
    <property type="molecule type" value="Genomic_DNA"/>
</dbReference>
<reference evidence="1 2" key="1">
    <citation type="journal article" date="2016" name="Sci. Rep.">
        <title>Metabolic traits of an uncultured archaeal lineage -MSBL1- from brine pools of the Red Sea.</title>
        <authorList>
            <person name="Mwirichia R."/>
            <person name="Alam I."/>
            <person name="Rashid M."/>
            <person name="Vinu M."/>
            <person name="Ba-Alawi W."/>
            <person name="Anthony Kamau A."/>
            <person name="Kamanda Ngugi D."/>
            <person name="Goker M."/>
            <person name="Klenk H.P."/>
            <person name="Bajic V."/>
            <person name="Stingl U."/>
        </authorList>
    </citation>
    <scope>NUCLEOTIDE SEQUENCE [LARGE SCALE GENOMIC DNA]</scope>
    <source>
        <strain evidence="1">SCGC-AAA259I14</strain>
    </source>
</reference>
<dbReference type="PRINTS" id="PR00368">
    <property type="entry name" value="FADPNR"/>
</dbReference>
<gene>
    <name evidence="1" type="ORF">AKJ38_03170</name>
</gene>
<organism evidence="1 2">
    <name type="scientific">candidate division MSBL1 archaeon SCGC-AAA259I14</name>
    <dbReference type="NCBI Taxonomy" id="1698268"/>
    <lineage>
        <taxon>Archaea</taxon>
        <taxon>Methanobacteriati</taxon>
        <taxon>Methanobacteriota</taxon>
        <taxon>candidate division MSBL1</taxon>
    </lineage>
</organism>
<dbReference type="Pfam" id="PF12831">
    <property type="entry name" value="FAD_oxidored"/>
    <property type="match status" value="1"/>
</dbReference>
<comment type="caution">
    <text evidence="1">The sequence shown here is derived from an EMBL/GenBank/DDBJ whole genome shotgun (WGS) entry which is preliminary data.</text>
</comment>
<dbReference type="Gene3D" id="3.50.50.60">
    <property type="entry name" value="FAD/NAD(P)-binding domain"/>
    <property type="match status" value="1"/>
</dbReference>
<dbReference type="InterPro" id="IPR036188">
    <property type="entry name" value="FAD/NAD-bd_sf"/>
</dbReference>
<dbReference type="PRINTS" id="PR00411">
    <property type="entry name" value="PNDRDTASEI"/>
</dbReference>
<dbReference type="Proteomes" id="UP000070414">
    <property type="component" value="Unassembled WGS sequence"/>
</dbReference>
<dbReference type="PANTHER" id="PTHR42685">
    <property type="entry name" value="GERANYLGERANYL DIPHOSPHATE REDUCTASE"/>
    <property type="match status" value="1"/>
</dbReference>
<dbReference type="SUPFAM" id="SSF51905">
    <property type="entry name" value="FAD/NAD(P)-binding domain"/>
    <property type="match status" value="1"/>
</dbReference>
<name>A0A133UQH1_9EURY</name>
<dbReference type="InterPro" id="IPR050407">
    <property type="entry name" value="Geranylgeranyl_reductase"/>
</dbReference>
<protein>
    <recommendedName>
        <fullName evidence="3">FAD/NAD(P)-binding domain-containing protein</fullName>
    </recommendedName>
</protein>
<dbReference type="AlphaFoldDB" id="A0A133UQH1"/>
<keyword evidence="2" id="KW-1185">Reference proteome</keyword>
<sequence>MVENFDVIIAGGGPAGLSVARVASEIGAEVLLLELQAKVGQTQSSAWVSKEILDKEFNQAIKSSVDCVGIHSAHRNLEVEGNFGRIIDREVFDRLLASEAVKAGVEIWVGAPVRGLLNSDERIQGVRTEAGEWSEEIESEVVVDATGAKTQWSSIFLREVLESGWDKEKIARTNEYLMANSLGEKRVDIYFNSFLAPQGHAWIYPLERDLSMAGIRGVRIHPDSALDEFIGRESPDRLRKSVPIGAYRGQLPMEGPLERTTADGILAVGSSAGQVYPVSGHGMKYALKAGEIAGRIIAEGIKERDTSQDKLCEYDRLWRSKFEKEIRTGRMLRDSLQTSPDQKMNSLLEILDKNEELRKYFVNMFLGEDLEKSIKEFFKIEKCRDVFGRNKVKKILDHYS</sequence>
<evidence type="ECO:0000313" key="1">
    <source>
        <dbReference type="EMBL" id="KXA96502.1"/>
    </source>
</evidence>